<dbReference type="Pfam" id="PF00933">
    <property type="entry name" value="Glyco_hydro_3"/>
    <property type="match status" value="1"/>
</dbReference>
<dbReference type="GO" id="GO:0046556">
    <property type="term" value="F:alpha-L-arabinofuranosidase activity"/>
    <property type="evidence" value="ECO:0007669"/>
    <property type="project" value="TreeGrafter"/>
</dbReference>
<dbReference type="Gene3D" id="3.20.20.300">
    <property type="entry name" value="Glycoside hydrolase, family 3, N-terminal domain"/>
    <property type="match status" value="1"/>
</dbReference>
<evidence type="ECO:0000256" key="1">
    <source>
        <dbReference type="ARBA" id="ARBA00005336"/>
    </source>
</evidence>
<dbReference type="Pfam" id="PF14310">
    <property type="entry name" value="Fn3-like"/>
    <property type="match status" value="1"/>
</dbReference>
<evidence type="ECO:0000259" key="4">
    <source>
        <dbReference type="SMART" id="SM01217"/>
    </source>
</evidence>
<name>A0A7R7ICW3_9FIRM</name>
<dbReference type="PANTHER" id="PTHR42721">
    <property type="entry name" value="SUGAR HYDROLASE-RELATED"/>
    <property type="match status" value="1"/>
</dbReference>
<proteinExistence type="inferred from homology"/>
<keyword evidence="6" id="KW-1185">Reference proteome</keyword>
<dbReference type="InterPro" id="IPR036881">
    <property type="entry name" value="Glyco_hydro_3_C_sf"/>
</dbReference>
<dbReference type="SUPFAM" id="SSF51445">
    <property type="entry name" value="(Trans)glycosidases"/>
    <property type="match status" value="1"/>
</dbReference>
<dbReference type="AlphaFoldDB" id="A0A7R7ICW3"/>
<comment type="similarity">
    <text evidence="1">Belongs to the glycosyl hydrolase 3 family.</text>
</comment>
<dbReference type="InterPro" id="IPR001764">
    <property type="entry name" value="Glyco_hydro_3_N"/>
</dbReference>
<protein>
    <submittedName>
        <fullName evidence="5">Glycosyl hydrolase</fullName>
    </submittedName>
</protein>
<accession>A0A7R7ICW3</accession>
<dbReference type="Proteomes" id="UP000595897">
    <property type="component" value="Chromosome"/>
</dbReference>
<dbReference type="GO" id="GO:0031222">
    <property type="term" value="P:arabinan catabolic process"/>
    <property type="evidence" value="ECO:0007669"/>
    <property type="project" value="TreeGrafter"/>
</dbReference>
<dbReference type="Gene3D" id="3.40.50.1700">
    <property type="entry name" value="Glycoside hydrolase family 3 C-terminal domain"/>
    <property type="match status" value="1"/>
</dbReference>
<dbReference type="InterPro" id="IPR036962">
    <property type="entry name" value="Glyco_hydro_3_N_sf"/>
</dbReference>
<evidence type="ECO:0000256" key="3">
    <source>
        <dbReference type="ARBA" id="ARBA00022801"/>
    </source>
</evidence>
<gene>
    <name evidence="5" type="ORF">bsdtb5_07030</name>
</gene>
<dbReference type="PRINTS" id="PR00133">
    <property type="entry name" value="GLHYDRLASE3"/>
</dbReference>
<keyword evidence="3 5" id="KW-0378">Hydrolase</keyword>
<keyword evidence="2" id="KW-0732">Signal</keyword>
<dbReference type="SUPFAM" id="SSF52279">
    <property type="entry name" value="Beta-D-glucan exohydrolase, C-terminal domain"/>
    <property type="match status" value="1"/>
</dbReference>
<sequence length="697" mass="78083">MKKSERERAEELVSQMTVEEMTEQLTYGAPANKRLGIPAYNWWNEGLHGVARAGIATVFPQAIGLAAMFDETMLEQIGDSIATEARAKYNMAKEEGDTDIYKGLTLWSPNINIFRDPRWGRGHETYGEDPYLTSRLGVAFIKGLQGKGKYLKAAACAKHFAVHSGPELLRHEFDAVVSQKDLNETYLPAFETAVKEGQVESVMGAYNRVNGEPCCGSKFLLKDTLRGKWNYKGHVVSDCWALADFHMNHMVTKTPEESAALALKMGCDLNCGSTYLYLQKALKQGLITEEEIKAAAVHLFTTRMRLGMFDSDCEYDAISYEKVHCKEHLELAKNAAEKSIVLLKNDGILPLKKQELKTIAVIGPNAYTEKALYGNYNGDSDQWITNLDGIRTEVGESIRVFYSKGADIVKEKDDSLCQPGRLHSEAIGIAKRSDLIILCVGLDGTLEGEACDPSNPDDAGDKQNLLLPVAQRLLCDKLYELGKPIILVINSGSSLDLSKYEEKSSAIIQSWYSGERGGEALANILFGKCNPSARLPITFYYNNQLIPDFEDYSMQNRTYRYIEEKPWYPFGYGLSYSKFEYSGLELELDDGITGAIGIKNIGEMDGEEVVQAYLEYEGDTFQKPLYSLCYFKRVDLNKKEEIRLEFHIDKKRLESVLENGESVILPGRYTLHMGGCAPDNRSIELTRQTPLSVSFRL</sequence>
<dbReference type="Pfam" id="PF01915">
    <property type="entry name" value="Glyco_hydro_3_C"/>
    <property type="match status" value="1"/>
</dbReference>
<dbReference type="EMBL" id="AP024169">
    <property type="protein sequence ID" value="BCN29408.1"/>
    <property type="molecule type" value="Genomic_DNA"/>
</dbReference>
<feature type="domain" description="Fibronectin type III-like" evidence="4">
    <location>
        <begin position="608"/>
        <end position="677"/>
    </location>
</feature>
<evidence type="ECO:0000256" key="2">
    <source>
        <dbReference type="ARBA" id="ARBA00022729"/>
    </source>
</evidence>
<dbReference type="SMART" id="SM01217">
    <property type="entry name" value="Fn3_like"/>
    <property type="match status" value="1"/>
</dbReference>
<organism evidence="5 6">
    <name type="scientific">Anaeromicropila herbilytica</name>
    <dbReference type="NCBI Taxonomy" id="2785025"/>
    <lineage>
        <taxon>Bacteria</taxon>
        <taxon>Bacillati</taxon>
        <taxon>Bacillota</taxon>
        <taxon>Clostridia</taxon>
        <taxon>Lachnospirales</taxon>
        <taxon>Lachnospiraceae</taxon>
        <taxon>Anaeromicropila</taxon>
    </lineage>
</organism>
<dbReference type="InterPro" id="IPR013783">
    <property type="entry name" value="Ig-like_fold"/>
</dbReference>
<dbReference type="RefSeq" id="WP_271714687.1">
    <property type="nucleotide sequence ID" value="NZ_AP024169.1"/>
</dbReference>
<dbReference type="InterPro" id="IPR044993">
    <property type="entry name" value="BXL"/>
</dbReference>
<dbReference type="GO" id="GO:0009044">
    <property type="term" value="F:xylan 1,4-beta-xylosidase activity"/>
    <property type="evidence" value="ECO:0007669"/>
    <property type="project" value="InterPro"/>
</dbReference>
<evidence type="ECO:0000313" key="6">
    <source>
        <dbReference type="Proteomes" id="UP000595897"/>
    </source>
</evidence>
<dbReference type="Gene3D" id="2.60.40.10">
    <property type="entry name" value="Immunoglobulins"/>
    <property type="match status" value="1"/>
</dbReference>
<dbReference type="InterPro" id="IPR002772">
    <property type="entry name" value="Glyco_hydro_3_C"/>
</dbReference>
<reference evidence="5 6" key="1">
    <citation type="submission" date="2020-11" db="EMBL/GenBank/DDBJ databases">
        <title>Draft genome sequencing of a Lachnospiraceae strain isolated from anoxic soil subjected to BSD treatment.</title>
        <authorList>
            <person name="Uek A."/>
            <person name="Tonouchi A."/>
        </authorList>
    </citation>
    <scope>NUCLEOTIDE SEQUENCE [LARGE SCALE GENOMIC DNA]</scope>
    <source>
        <strain evidence="5 6">TB5</strain>
    </source>
</reference>
<dbReference type="InterPro" id="IPR026891">
    <property type="entry name" value="Fn3-like"/>
</dbReference>
<dbReference type="PANTHER" id="PTHR42721:SF3">
    <property type="entry name" value="BETA-D-XYLOSIDASE 5-RELATED"/>
    <property type="match status" value="1"/>
</dbReference>
<dbReference type="GO" id="GO:0045493">
    <property type="term" value="P:xylan catabolic process"/>
    <property type="evidence" value="ECO:0007669"/>
    <property type="project" value="InterPro"/>
</dbReference>
<evidence type="ECO:0000313" key="5">
    <source>
        <dbReference type="EMBL" id="BCN29408.1"/>
    </source>
</evidence>
<dbReference type="KEGG" id="ahb:bsdtb5_07030"/>
<dbReference type="InterPro" id="IPR017853">
    <property type="entry name" value="GH"/>
</dbReference>